<proteinExistence type="inferred from homology"/>
<dbReference type="Pfam" id="PF05193">
    <property type="entry name" value="Peptidase_M16_C"/>
    <property type="match status" value="1"/>
</dbReference>
<dbReference type="Proteomes" id="UP001220395">
    <property type="component" value="Chromosome"/>
</dbReference>
<dbReference type="InterPro" id="IPR011765">
    <property type="entry name" value="Pept_M16_N"/>
</dbReference>
<dbReference type="PANTHER" id="PTHR11851">
    <property type="entry name" value="METALLOPROTEASE"/>
    <property type="match status" value="1"/>
</dbReference>
<dbReference type="PANTHER" id="PTHR11851:SF49">
    <property type="entry name" value="MITOCHONDRIAL-PROCESSING PEPTIDASE SUBUNIT ALPHA"/>
    <property type="match status" value="1"/>
</dbReference>
<sequence>MTPQVHRLSNGLTVAVEPMAGVETLATGIYANVGARSEPAGLEGLAHMVEHMVFKGAGARDARAIAEDIEDVGGSLNAWTARDHTVYHARLLADDLTLGLDLIADLVRAPRFDADELEREKGVVLAELGEARDTPDDIIFDHLQAACFPGQPLGAPVLGNEASIAAIDKAALHRWTETQYRPADMVVAAAGKIDPDRFLKQVEARFGDLAAGSAPTAPSASFAGGVHHDRRRFDQLHLALAWPGTSQTDPAHAALSLFASAAGGGMSSRLFQEVREARGLAYSIYAYAQPYADVGVLGLYCAAAQAQAGEALTLARRVMAETAESLTEAELARARAQAKASLLMGLEGVAARCDHFARQLQIHGRIVPVAETVAQIEAVTVEAARAAGAAALAGGEALATVGGKLKAAA</sequence>
<feature type="domain" description="Peptidase M16 N-terminal" evidence="3">
    <location>
        <begin position="17"/>
        <end position="159"/>
    </location>
</feature>
<feature type="domain" description="Peptidase M16 C-terminal" evidence="4">
    <location>
        <begin position="167"/>
        <end position="337"/>
    </location>
</feature>
<keyword evidence="6" id="KW-1185">Reference proteome</keyword>
<dbReference type="InterPro" id="IPR050361">
    <property type="entry name" value="MPP/UQCRC_Complex"/>
</dbReference>
<comment type="similarity">
    <text evidence="1">Belongs to the peptidase M16 family.</text>
</comment>
<dbReference type="RefSeq" id="WP_273686984.1">
    <property type="nucleotide sequence ID" value="NZ_CP117411.1"/>
</dbReference>
<gene>
    <name evidence="5" type="ORF">PQ455_15425</name>
</gene>
<dbReference type="SUPFAM" id="SSF63411">
    <property type="entry name" value="LuxS/MPP-like metallohydrolase"/>
    <property type="match status" value="2"/>
</dbReference>
<protein>
    <submittedName>
        <fullName evidence="5">Pitrilysin family protein</fullName>
    </submittedName>
</protein>
<evidence type="ECO:0000256" key="2">
    <source>
        <dbReference type="ARBA" id="ARBA00023049"/>
    </source>
</evidence>
<name>A0ABY7TIJ9_9SPHN</name>
<accession>A0ABY7TIJ9</accession>
<dbReference type="EMBL" id="CP117411">
    <property type="protein sequence ID" value="WCT73010.1"/>
    <property type="molecule type" value="Genomic_DNA"/>
</dbReference>
<reference evidence="5 6" key="1">
    <citation type="submission" date="2023-02" db="EMBL/GenBank/DDBJ databases">
        <title>Genome sequence of Sphingomonas naphthae.</title>
        <authorList>
            <person name="Kim S."/>
            <person name="Heo J."/>
            <person name="Kwon S.-W."/>
        </authorList>
    </citation>
    <scope>NUCLEOTIDE SEQUENCE [LARGE SCALE GENOMIC DNA]</scope>
    <source>
        <strain evidence="5 6">KACC 18716</strain>
    </source>
</reference>
<evidence type="ECO:0000313" key="6">
    <source>
        <dbReference type="Proteomes" id="UP001220395"/>
    </source>
</evidence>
<dbReference type="InterPro" id="IPR007863">
    <property type="entry name" value="Peptidase_M16_C"/>
</dbReference>
<evidence type="ECO:0000256" key="1">
    <source>
        <dbReference type="ARBA" id="ARBA00007261"/>
    </source>
</evidence>
<keyword evidence="2" id="KW-0378">Hydrolase</keyword>
<evidence type="ECO:0000259" key="3">
    <source>
        <dbReference type="Pfam" id="PF00675"/>
    </source>
</evidence>
<dbReference type="InterPro" id="IPR011249">
    <property type="entry name" value="Metalloenz_LuxS/M16"/>
</dbReference>
<dbReference type="Pfam" id="PF00675">
    <property type="entry name" value="Peptidase_M16"/>
    <property type="match status" value="1"/>
</dbReference>
<evidence type="ECO:0000259" key="4">
    <source>
        <dbReference type="Pfam" id="PF05193"/>
    </source>
</evidence>
<keyword evidence="2" id="KW-0645">Protease</keyword>
<evidence type="ECO:0000313" key="5">
    <source>
        <dbReference type="EMBL" id="WCT73010.1"/>
    </source>
</evidence>
<dbReference type="Gene3D" id="3.30.830.10">
    <property type="entry name" value="Metalloenzyme, LuxS/M16 peptidase-like"/>
    <property type="match status" value="2"/>
</dbReference>
<organism evidence="5 6">
    <name type="scientific">Sphingomonas naphthae</name>
    <dbReference type="NCBI Taxonomy" id="1813468"/>
    <lineage>
        <taxon>Bacteria</taxon>
        <taxon>Pseudomonadati</taxon>
        <taxon>Pseudomonadota</taxon>
        <taxon>Alphaproteobacteria</taxon>
        <taxon>Sphingomonadales</taxon>
        <taxon>Sphingomonadaceae</taxon>
        <taxon>Sphingomonas</taxon>
    </lineage>
</organism>
<keyword evidence="2" id="KW-0482">Metalloprotease</keyword>